<gene>
    <name evidence="3" type="ORF">Enr8_17840</name>
</gene>
<proteinExistence type="predicted"/>
<evidence type="ECO:0000313" key="4">
    <source>
        <dbReference type="Proteomes" id="UP000318878"/>
    </source>
</evidence>
<accession>A0A5C5V778</accession>
<dbReference type="Proteomes" id="UP000318878">
    <property type="component" value="Unassembled WGS sequence"/>
</dbReference>
<dbReference type="Gene3D" id="3.10.450.50">
    <property type="match status" value="1"/>
</dbReference>
<keyword evidence="1" id="KW-0732">Signal</keyword>
<name>A0A5C5V778_9BACT</name>
<organism evidence="3 4">
    <name type="scientific">Blastopirellula retiformator</name>
    <dbReference type="NCBI Taxonomy" id="2527970"/>
    <lineage>
        <taxon>Bacteria</taxon>
        <taxon>Pseudomonadati</taxon>
        <taxon>Planctomycetota</taxon>
        <taxon>Planctomycetia</taxon>
        <taxon>Pirellulales</taxon>
        <taxon>Pirellulaceae</taxon>
        <taxon>Blastopirellula</taxon>
    </lineage>
</organism>
<feature type="chain" id="PRO_5022843220" evidence="1">
    <location>
        <begin position="25"/>
        <end position="312"/>
    </location>
</feature>
<sequence length="312" mass="33998" precursor="true">MTTHSLATRAALLVALVMPVSVFAAEDDVKEKQEVHSDQSESLTAIRDQSQAFVTAFNQGDAAAVAALWTPHGQFVDDSGRKFTGQKEIEAAYAELFKKNPETKIEVVVDSIQLLSDEAALEEGRTLVSEVADGEPVYGAYAAIQVKLDGKWRMASVRDRRVGLPSVHQKIADLQWLIGKWSAEEYGMRIESECRWVANKSFVERTYTTTGPKGAKVSGVQLIGWNPIKGQVQSWNFSADGGHATGLWTPIENGFTATMRGVTGGGLPTESVNTLTKLDENAYVWQSTSRSIGGQPLPDTDEVVIKRQASQP</sequence>
<dbReference type="Pfam" id="PF14534">
    <property type="entry name" value="DUF4440"/>
    <property type="match status" value="1"/>
</dbReference>
<evidence type="ECO:0000313" key="3">
    <source>
        <dbReference type="EMBL" id="TWT34376.1"/>
    </source>
</evidence>
<keyword evidence="4" id="KW-1185">Reference proteome</keyword>
<dbReference type="SUPFAM" id="SSF54427">
    <property type="entry name" value="NTF2-like"/>
    <property type="match status" value="1"/>
</dbReference>
<evidence type="ECO:0000259" key="2">
    <source>
        <dbReference type="Pfam" id="PF14534"/>
    </source>
</evidence>
<protein>
    <submittedName>
        <fullName evidence="3">SnoaL-like domain protein</fullName>
    </submittedName>
</protein>
<dbReference type="EMBL" id="SJPF01000002">
    <property type="protein sequence ID" value="TWT34376.1"/>
    <property type="molecule type" value="Genomic_DNA"/>
</dbReference>
<evidence type="ECO:0000256" key="1">
    <source>
        <dbReference type="SAM" id="SignalP"/>
    </source>
</evidence>
<reference evidence="3 4" key="1">
    <citation type="submission" date="2019-02" db="EMBL/GenBank/DDBJ databases">
        <title>Deep-cultivation of Planctomycetes and their phenomic and genomic characterization uncovers novel biology.</title>
        <authorList>
            <person name="Wiegand S."/>
            <person name="Jogler M."/>
            <person name="Boedeker C."/>
            <person name="Pinto D."/>
            <person name="Vollmers J."/>
            <person name="Rivas-Marin E."/>
            <person name="Kohn T."/>
            <person name="Peeters S.H."/>
            <person name="Heuer A."/>
            <person name="Rast P."/>
            <person name="Oberbeckmann S."/>
            <person name="Bunk B."/>
            <person name="Jeske O."/>
            <person name="Meyerdierks A."/>
            <person name="Storesund J.E."/>
            <person name="Kallscheuer N."/>
            <person name="Luecker S."/>
            <person name="Lage O.M."/>
            <person name="Pohl T."/>
            <person name="Merkel B.J."/>
            <person name="Hornburger P."/>
            <person name="Mueller R.-W."/>
            <person name="Bruemmer F."/>
            <person name="Labrenz M."/>
            <person name="Spormann A.M."/>
            <person name="Op Den Camp H."/>
            <person name="Overmann J."/>
            <person name="Amann R."/>
            <person name="Jetten M.S.M."/>
            <person name="Mascher T."/>
            <person name="Medema M.H."/>
            <person name="Devos D.P."/>
            <person name="Kaster A.-K."/>
            <person name="Ovreas L."/>
            <person name="Rohde M."/>
            <person name="Galperin M.Y."/>
            <person name="Jogler C."/>
        </authorList>
    </citation>
    <scope>NUCLEOTIDE SEQUENCE [LARGE SCALE GENOMIC DNA]</scope>
    <source>
        <strain evidence="3 4">Enr8</strain>
    </source>
</reference>
<feature type="domain" description="DUF4440" evidence="2">
    <location>
        <begin position="46"/>
        <end position="154"/>
    </location>
</feature>
<comment type="caution">
    <text evidence="3">The sequence shown here is derived from an EMBL/GenBank/DDBJ whole genome shotgun (WGS) entry which is preliminary data.</text>
</comment>
<dbReference type="InterPro" id="IPR011944">
    <property type="entry name" value="Steroid_delta5-4_isomerase"/>
</dbReference>
<dbReference type="InterPro" id="IPR027843">
    <property type="entry name" value="DUF4440"/>
</dbReference>
<dbReference type="InterPro" id="IPR032710">
    <property type="entry name" value="NTF2-like_dom_sf"/>
</dbReference>
<dbReference type="RefSeq" id="WP_246120008.1">
    <property type="nucleotide sequence ID" value="NZ_SJPF01000002.1"/>
</dbReference>
<feature type="signal peptide" evidence="1">
    <location>
        <begin position="1"/>
        <end position="24"/>
    </location>
</feature>
<dbReference type="AlphaFoldDB" id="A0A5C5V778"/>
<dbReference type="NCBIfam" id="TIGR02246">
    <property type="entry name" value="SgcJ/EcaC family oxidoreductase"/>
    <property type="match status" value="1"/>
</dbReference>